<evidence type="ECO:0000256" key="1">
    <source>
        <dbReference type="ARBA" id="ARBA00004651"/>
    </source>
</evidence>
<keyword evidence="3" id="KW-1003">Cell membrane</keyword>
<dbReference type="RefSeq" id="WP_404548696.1">
    <property type="nucleotide sequence ID" value="NZ_JADIKJ010000018.1"/>
</dbReference>
<evidence type="ECO:0000256" key="4">
    <source>
        <dbReference type="ARBA" id="ARBA00022692"/>
    </source>
</evidence>
<evidence type="ECO:0000256" key="3">
    <source>
        <dbReference type="ARBA" id="ARBA00022475"/>
    </source>
</evidence>
<feature type="transmembrane region" description="Helical" evidence="7">
    <location>
        <begin position="161"/>
        <end position="182"/>
    </location>
</feature>
<feature type="transmembrane region" description="Helical" evidence="7">
    <location>
        <begin position="412"/>
        <end position="436"/>
    </location>
</feature>
<dbReference type="PANTHER" id="PTHR43044:SF2">
    <property type="entry name" value="POLYSULPHIDE REDUCTASE NRFD"/>
    <property type="match status" value="1"/>
</dbReference>
<keyword evidence="4 7" id="KW-0812">Transmembrane</keyword>
<feature type="transmembrane region" description="Helical" evidence="7">
    <location>
        <begin position="224"/>
        <end position="243"/>
    </location>
</feature>
<reference evidence="8 9" key="1">
    <citation type="submission" date="2020-10" db="EMBL/GenBank/DDBJ databases">
        <title>Phylogeny of dyella-like bacteria.</title>
        <authorList>
            <person name="Fu J."/>
        </authorList>
    </citation>
    <scope>NUCLEOTIDE SEQUENCE [LARGE SCALE GENOMIC DNA]</scope>
    <source>
        <strain evidence="8 9">JP1</strain>
    </source>
</reference>
<feature type="transmembrane region" description="Helical" evidence="7">
    <location>
        <begin position="371"/>
        <end position="392"/>
    </location>
</feature>
<accession>A0ABW8JL31</accession>
<feature type="transmembrane region" description="Helical" evidence="7">
    <location>
        <begin position="85"/>
        <end position="105"/>
    </location>
</feature>
<keyword evidence="5 7" id="KW-1133">Transmembrane helix</keyword>
<dbReference type="PANTHER" id="PTHR43044">
    <property type="match status" value="1"/>
</dbReference>
<evidence type="ECO:0000313" key="8">
    <source>
        <dbReference type="EMBL" id="MFK2901834.1"/>
    </source>
</evidence>
<feature type="transmembrane region" description="Helical" evidence="7">
    <location>
        <begin position="263"/>
        <end position="283"/>
    </location>
</feature>
<comment type="similarity">
    <text evidence="2">Belongs to the NrfD family.</text>
</comment>
<dbReference type="EMBL" id="JADIKJ010000018">
    <property type="protein sequence ID" value="MFK2901834.1"/>
    <property type="molecule type" value="Genomic_DNA"/>
</dbReference>
<keyword evidence="6 7" id="KW-0472">Membrane</keyword>
<dbReference type="Pfam" id="PF03916">
    <property type="entry name" value="NrfD"/>
    <property type="match status" value="1"/>
</dbReference>
<dbReference type="Proteomes" id="UP001620461">
    <property type="component" value="Unassembled WGS sequence"/>
</dbReference>
<feature type="transmembrane region" description="Helical" evidence="7">
    <location>
        <begin position="304"/>
        <end position="325"/>
    </location>
</feature>
<evidence type="ECO:0000256" key="5">
    <source>
        <dbReference type="ARBA" id="ARBA00022989"/>
    </source>
</evidence>
<keyword evidence="9" id="KW-1185">Reference proteome</keyword>
<comment type="caution">
    <text evidence="8">The sequence shown here is derived from an EMBL/GenBank/DDBJ whole genome shotgun (WGS) entry which is preliminary data.</text>
</comment>
<protein>
    <submittedName>
        <fullName evidence="8">Polysulfide reductase NrfD</fullName>
    </submittedName>
</protein>
<sequence length="456" mass="51910">MNTPGQVSRADDRLLGEGQTYSTVSEKIGGLVLRRPSGPLWLTAFLCALALTILLVIGVGVLFKKGVGIWGIDIPVAWAFAIANYVWWIAIGMAGTFISGALYLARQDWRSSLNRYAETMTVFAVAVSGLFPIFHLGRPWFFYWLAPYPNRMGLWPQWRSSLVWDFFAILAYLLVSIMMWYVGLLPDFGTLRDQARSRGKRLFYGFLALGWRGEARHWKRYESVTLMLAGLAVPLVFSVHSMVALDFSEGMLPGWHSTMFPPFFVAGALFSGFAMAMVLGIPLRHWLGLGDYITLKHLDNLAKLTLAAGLFVAYNYATEFFMAFYSGDPYEIAESKDRLNGAYAWVFWTVIFCNVVVAQLLWSPRIRRRPIALFVIGLLVLIGMWYERFMLLVNSLFHPYLPSSWGMFYPTVWDLIFLFGSAGLFLLMFTLFVKWLPLISMFEMRKLVHILDRSGP</sequence>
<feature type="transmembrane region" description="Helical" evidence="7">
    <location>
        <begin position="40"/>
        <end position="63"/>
    </location>
</feature>
<comment type="subcellular location">
    <subcellularLocation>
        <location evidence="1">Cell membrane</location>
        <topology evidence="1">Multi-pass membrane protein</topology>
    </subcellularLocation>
</comment>
<feature type="transmembrane region" description="Helical" evidence="7">
    <location>
        <begin position="117"/>
        <end position="141"/>
    </location>
</feature>
<proteinExistence type="inferred from homology"/>
<dbReference type="InterPro" id="IPR005614">
    <property type="entry name" value="NrfD-like"/>
</dbReference>
<evidence type="ECO:0000313" key="9">
    <source>
        <dbReference type="Proteomes" id="UP001620461"/>
    </source>
</evidence>
<name>A0ABW8JL31_9GAMM</name>
<evidence type="ECO:0000256" key="2">
    <source>
        <dbReference type="ARBA" id="ARBA00008929"/>
    </source>
</evidence>
<feature type="transmembrane region" description="Helical" evidence="7">
    <location>
        <begin position="345"/>
        <end position="362"/>
    </location>
</feature>
<organism evidence="8 9">
    <name type="scientific">Dyella jejuensis</name>
    <dbReference type="NCBI Taxonomy" id="1432009"/>
    <lineage>
        <taxon>Bacteria</taxon>
        <taxon>Pseudomonadati</taxon>
        <taxon>Pseudomonadota</taxon>
        <taxon>Gammaproteobacteria</taxon>
        <taxon>Lysobacterales</taxon>
        <taxon>Rhodanobacteraceae</taxon>
        <taxon>Dyella</taxon>
    </lineage>
</organism>
<gene>
    <name evidence="8" type="primary">nrfD</name>
    <name evidence="8" type="ORF">ISP15_15960</name>
</gene>
<evidence type="ECO:0000256" key="6">
    <source>
        <dbReference type="ARBA" id="ARBA00023136"/>
    </source>
</evidence>
<evidence type="ECO:0000256" key="7">
    <source>
        <dbReference type="SAM" id="Phobius"/>
    </source>
</evidence>